<feature type="domain" description="YjeF C-terminal" evidence="8">
    <location>
        <begin position="18"/>
        <end position="302"/>
    </location>
</feature>
<dbReference type="PANTHER" id="PTHR12592:SF0">
    <property type="entry name" value="ATP-DEPENDENT (S)-NAD(P)H-HYDRATE DEHYDRATASE"/>
    <property type="match status" value="1"/>
</dbReference>
<dbReference type="GO" id="GO:0047453">
    <property type="term" value="F:ATP-dependent NAD(P)H-hydrate dehydratase activity"/>
    <property type="evidence" value="ECO:0007669"/>
    <property type="project" value="UniProtKB-UniRule"/>
</dbReference>
<feature type="binding site" evidence="7">
    <location>
        <begin position="168"/>
        <end position="174"/>
    </location>
    <ligand>
        <name>(6S)-NADPHX</name>
        <dbReference type="ChEBI" id="CHEBI:64076"/>
    </ligand>
</feature>
<dbReference type="InterPro" id="IPR000631">
    <property type="entry name" value="CARKD"/>
</dbReference>
<evidence type="ECO:0000313" key="9">
    <source>
        <dbReference type="WBParaSite" id="MCU_009284-RA"/>
    </source>
</evidence>
<dbReference type="Pfam" id="PF01256">
    <property type="entry name" value="Carb_kinase"/>
    <property type="match status" value="1"/>
</dbReference>
<evidence type="ECO:0000256" key="6">
    <source>
        <dbReference type="ARBA" id="ARBA00047472"/>
    </source>
</evidence>
<organism evidence="9">
    <name type="scientific">Mesocestoides corti</name>
    <name type="common">Flatworm</name>
    <dbReference type="NCBI Taxonomy" id="53468"/>
    <lineage>
        <taxon>Eukaryota</taxon>
        <taxon>Metazoa</taxon>
        <taxon>Spiralia</taxon>
        <taxon>Lophotrochozoa</taxon>
        <taxon>Platyhelminthes</taxon>
        <taxon>Cestoda</taxon>
        <taxon>Eucestoda</taxon>
        <taxon>Cyclophyllidea</taxon>
        <taxon>Mesocestoididae</taxon>
        <taxon>Mesocestoides</taxon>
    </lineage>
</organism>
<comment type="catalytic activity">
    <reaction evidence="6 7">
        <text>(6S)-NADPHX + ATP = ADP + phosphate + NADPH + H(+)</text>
        <dbReference type="Rhea" id="RHEA:32231"/>
        <dbReference type="ChEBI" id="CHEBI:15378"/>
        <dbReference type="ChEBI" id="CHEBI:30616"/>
        <dbReference type="ChEBI" id="CHEBI:43474"/>
        <dbReference type="ChEBI" id="CHEBI:57783"/>
        <dbReference type="ChEBI" id="CHEBI:64076"/>
        <dbReference type="ChEBI" id="CHEBI:456216"/>
        <dbReference type="EC" id="4.2.1.93"/>
    </reaction>
</comment>
<accession>A0A5K3FKJ6</accession>
<dbReference type="GO" id="GO:0110051">
    <property type="term" value="P:metabolite repair"/>
    <property type="evidence" value="ECO:0007669"/>
    <property type="project" value="TreeGrafter"/>
</dbReference>
<feature type="binding site" evidence="7">
    <location>
        <begin position="206"/>
        <end position="210"/>
    </location>
    <ligand>
        <name>ATP</name>
        <dbReference type="ChEBI" id="CHEBI:30616"/>
    </ligand>
</feature>
<keyword evidence="2 7" id="KW-0067">ATP-binding</keyword>
<evidence type="ECO:0000256" key="2">
    <source>
        <dbReference type="ARBA" id="ARBA00022840"/>
    </source>
</evidence>
<evidence type="ECO:0000256" key="1">
    <source>
        <dbReference type="ARBA" id="ARBA00022741"/>
    </source>
</evidence>
<feature type="binding site" evidence="7">
    <location>
        <begin position="225"/>
        <end position="234"/>
    </location>
    <ligand>
        <name>ATP</name>
        <dbReference type="ChEBI" id="CHEBI:30616"/>
    </ligand>
</feature>
<keyword evidence="3" id="KW-0521">NADP</keyword>
<dbReference type="WBParaSite" id="MCU_009284-RA">
    <property type="protein sequence ID" value="MCU_009284-RA"/>
    <property type="gene ID" value="MCU_009284"/>
</dbReference>
<proteinExistence type="inferred from homology"/>
<protein>
    <recommendedName>
        <fullName evidence="7">ATP-dependent (S)-NAD(P)H-hydrate dehydratase</fullName>
        <ecNumber evidence="7">4.2.1.93</ecNumber>
    </recommendedName>
    <alternativeName>
        <fullName evidence="7">ATP-dependent NAD(P)HX dehydratase</fullName>
    </alternativeName>
</protein>
<reference evidence="9" key="1">
    <citation type="submission" date="2019-11" db="UniProtKB">
        <authorList>
            <consortium name="WormBaseParasite"/>
        </authorList>
    </citation>
    <scope>IDENTIFICATION</scope>
</reference>
<dbReference type="CDD" id="cd01171">
    <property type="entry name" value="YXKO-related"/>
    <property type="match status" value="1"/>
</dbReference>
<keyword evidence="5 7" id="KW-0456">Lyase</keyword>
<keyword evidence="7" id="KW-0597">Phosphoprotein</keyword>
<comment type="cofactor">
    <cofactor evidence="7">
        <name>Mg(2+)</name>
        <dbReference type="ChEBI" id="CHEBI:18420"/>
    </cofactor>
</comment>
<sequence length="306" mass="33037">MVAPNVGVESNSEAVNEILRAIRSAIPVMEDSLHKGQMGRIGVLGGSKEYTGAPYFAGITALYCGADLVHVLCADAAAQAIKCYSPELIVHPTLDNNLEESLKWLSKLHAVVIGPGLGMVENIPITEKLMEECIRSKKPMIIDADGLYIVAKNASLVSGSRQVILTPNVNEFSRLYKTILGTEPSNDPKETSTLASALGNLTIIRKGPMDVISNGEHLVICESEGSPRRCGGQGDLLSGAAAIFSHWFSRKSFTCSYSATMAASLAACLLTRRCANLAFSKHRRSTVTMKLIEEIQPAFEQLFMHK</sequence>
<evidence type="ECO:0000256" key="3">
    <source>
        <dbReference type="ARBA" id="ARBA00022857"/>
    </source>
</evidence>
<keyword evidence="1 7" id="KW-0547">Nucleotide-binding</keyword>
<dbReference type="HAMAP" id="MF_01965">
    <property type="entry name" value="NADHX_dehydratase"/>
    <property type="match status" value="1"/>
</dbReference>
<comment type="similarity">
    <text evidence="7">Belongs to the NnrD/CARKD family.</text>
</comment>
<dbReference type="EC" id="4.2.1.93" evidence="7"/>
<name>A0A5K3FKJ6_MESCO</name>
<dbReference type="InterPro" id="IPR029056">
    <property type="entry name" value="Ribokinase-like"/>
</dbReference>
<feature type="binding site" evidence="7">
    <location>
        <position position="235"/>
    </location>
    <ligand>
        <name>(6S)-NADPHX</name>
        <dbReference type="ChEBI" id="CHEBI:64076"/>
    </ligand>
</feature>
<dbReference type="SUPFAM" id="SSF53613">
    <property type="entry name" value="Ribokinase-like"/>
    <property type="match status" value="1"/>
</dbReference>
<dbReference type="AlphaFoldDB" id="A0A5K3FKJ6"/>
<evidence type="ECO:0000256" key="4">
    <source>
        <dbReference type="ARBA" id="ARBA00023027"/>
    </source>
</evidence>
<dbReference type="Gene3D" id="3.40.1190.20">
    <property type="match status" value="1"/>
</dbReference>
<keyword evidence="4 7" id="KW-0520">NAD</keyword>
<comment type="catalytic activity">
    <reaction evidence="7">
        <text>(6S)-NADHX + ATP = ADP + phosphate + NADH + H(+)</text>
        <dbReference type="Rhea" id="RHEA:19017"/>
        <dbReference type="ChEBI" id="CHEBI:15378"/>
        <dbReference type="ChEBI" id="CHEBI:30616"/>
        <dbReference type="ChEBI" id="CHEBI:43474"/>
        <dbReference type="ChEBI" id="CHEBI:57945"/>
        <dbReference type="ChEBI" id="CHEBI:64074"/>
        <dbReference type="ChEBI" id="CHEBI:456216"/>
        <dbReference type="EC" id="4.2.1.93"/>
    </reaction>
</comment>
<feature type="binding site" evidence="7">
    <location>
        <position position="116"/>
    </location>
    <ligand>
        <name>(6S)-NADPHX</name>
        <dbReference type="ChEBI" id="CHEBI:64076"/>
    </ligand>
</feature>
<comment type="function">
    <text evidence="7">Catalyzes the dehydration of the S-form of NAD(P)HX at the expense of ATP, which is converted to ADP. Together with NAD(P)HX epimerase, which catalyzes the epimerization of the S- and R-forms, the enzyme allows the repair of both epimers of NAD(P)HX, a damaged form of NAD(P)H that is a result of enzymatic or heat-dependent hydration.</text>
</comment>
<evidence type="ECO:0000256" key="5">
    <source>
        <dbReference type="ARBA" id="ARBA00023239"/>
    </source>
</evidence>
<dbReference type="GO" id="GO:0046496">
    <property type="term" value="P:nicotinamide nucleotide metabolic process"/>
    <property type="evidence" value="ECO:0007669"/>
    <property type="project" value="UniProtKB-UniRule"/>
</dbReference>
<dbReference type="GO" id="GO:0005524">
    <property type="term" value="F:ATP binding"/>
    <property type="evidence" value="ECO:0007669"/>
    <property type="project" value="UniProtKB-KW"/>
</dbReference>
<dbReference type="PANTHER" id="PTHR12592">
    <property type="entry name" value="ATP-DEPENDENT (S)-NAD(P)H-HYDRATE DEHYDRATASE FAMILY MEMBER"/>
    <property type="match status" value="1"/>
</dbReference>
<dbReference type="NCBIfam" id="TIGR00196">
    <property type="entry name" value="yjeF_cterm"/>
    <property type="match status" value="1"/>
</dbReference>
<evidence type="ECO:0000259" key="8">
    <source>
        <dbReference type="PROSITE" id="PS51383"/>
    </source>
</evidence>
<evidence type="ECO:0000256" key="7">
    <source>
        <dbReference type="HAMAP-Rule" id="MF_03157"/>
    </source>
</evidence>
<dbReference type="PROSITE" id="PS51383">
    <property type="entry name" value="YJEF_C_3"/>
    <property type="match status" value="1"/>
</dbReference>